<dbReference type="GO" id="GO:0005525">
    <property type="term" value="F:GTP binding"/>
    <property type="evidence" value="ECO:0007669"/>
    <property type="project" value="UniProtKB-KW"/>
</dbReference>
<dbReference type="Pfam" id="PF03029">
    <property type="entry name" value="ATP_bind_1"/>
    <property type="match status" value="1"/>
</dbReference>
<dbReference type="OrthoDB" id="5839at2759"/>
<dbReference type="FunFam" id="3.40.50.300:FF:000616">
    <property type="entry name" value="GPN-loop GTPase 3"/>
    <property type="match status" value="1"/>
</dbReference>
<comment type="function">
    <text evidence="7">Small GTPase required for proper nuclear import of RNA polymerase II and III (RNAPII and RNAPIII). May act at an RNAP assembly step prior to nuclear import.</text>
</comment>
<dbReference type="STRING" id="318479.A0A0N4UJP8"/>
<evidence type="ECO:0000256" key="4">
    <source>
        <dbReference type="ARBA" id="ARBA00022741"/>
    </source>
</evidence>
<evidence type="ECO:0000256" key="5">
    <source>
        <dbReference type="ARBA" id="ARBA00022801"/>
    </source>
</evidence>
<dbReference type="EMBL" id="UYYG01000042">
    <property type="protein sequence ID" value="VDN52046.1"/>
    <property type="molecule type" value="Genomic_DNA"/>
</dbReference>
<evidence type="ECO:0000256" key="2">
    <source>
        <dbReference type="ARBA" id="ARBA00005290"/>
    </source>
</evidence>
<evidence type="ECO:0000256" key="3">
    <source>
        <dbReference type="ARBA" id="ARBA00014587"/>
    </source>
</evidence>
<evidence type="ECO:0000256" key="6">
    <source>
        <dbReference type="ARBA" id="ARBA00023134"/>
    </source>
</evidence>
<evidence type="ECO:0000313" key="8">
    <source>
        <dbReference type="EMBL" id="VDN52046.1"/>
    </source>
</evidence>
<reference evidence="11" key="1">
    <citation type="submission" date="2017-02" db="UniProtKB">
        <authorList>
            <consortium name="WormBaseParasite"/>
        </authorList>
    </citation>
    <scope>IDENTIFICATION</scope>
</reference>
<dbReference type="InterPro" id="IPR030228">
    <property type="entry name" value="Gpn3"/>
</dbReference>
<comment type="function">
    <text evidence="1">Small GTPase required for proper localization of RNA polymerase II (RNAPII). May act at an RNAP assembly step prior to nuclear import.</text>
</comment>
<name>A0A0N4UJP8_DRAME</name>
<comment type="similarity">
    <text evidence="2 7">Belongs to the GPN-loop GTPase family.</text>
</comment>
<sequence length="269" mass="30678">MRYAQLVVGPAGSGKSTYCSLIQQHCQSVRRPIFIVNLDPAAENFSYTAVIDVRDLISVDDVQEDKELILGPNGALIFCMEYLLQNMDWLHEQMDEVDDDYYLFDCPGQIELYSHLPVMRSIADVLKSWDFNICTVFLLDTHFVLNSNKFLSGALTTLSTMVALETPSINVLSKIDLLSEHDKTLLDTFLETDPHSILDMDGETPWNKRYRSLTQSIASVLEDYSLVKFVPLNIDDEESISDLLFLIDNAVQYGENLEVRDRYPEEIDD</sequence>
<protein>
    <recommendedName>
        <fullName evidence="3 7">GPN-loop GTPase 3</fullName>
    </recommendedName>
</protein>
<dbReference type="PANTHER" id="PTHR21231">
    <property type="entry name" value="XPA-BINDING PROTEIN 1-RELATED"/>
    <property type="match status" value="1"/>
</dbReference>
<evidence type="ECO:0000313" key="9">
    <source>
        <dbReference type="Proteomes" id="UP000038040"/>
    </source>
</evidence>
<dbReference type="CDD" id="cd17872">
    <property type="entry name" value="GPN3"/>
    <property type="match status" value="1"/>
</dbReference>
<reference evidence="8 10" key="2">
    <citation type="submission" date="2018-11" db="EMBL/GenBank/DDBJ databases">
        <authorList>
            <consortium name="Pathogen Informatics"/>
        </authorList>
    </citation>
    <scope>NUCLEOTIDE SEQUENCE [LARGE SCALE GENOMIC DNA]</scope>
</reference>
<evidence type="ECO:0000256" key="7">
    <source>
        <dbReference type="RuleBase" id="RU365059"/>
    </source>
</evidence>
<evidence type="ECO:0000313" key="11">
    <source>
        <dbReference type="WBParaSite" id="DME_0000789401-mRNA-1"/>
    </source>
</evidence>
<dbReference type="InterPro" id="IPR027417">
    <property type="entry name" value="P-loop_NTPase"/>
</dbReference>
<evidence type="ECO:0000313" key="10">
    <source>
        <dbReference type="Proteomes" id="UP000274756"/>
    </source>
</evidence>
<dbReference type="GO" id="GO:0003924">
    <property type="term" value="F:GTPase activity"/>
    <property type="evidence" value="ECO:0007669"/>
    <property type="project" value="TreeGrafter"/>
</dbReference>
<dbReference type="AlphaFoldDB" id="A0A0N4UJP8"/>
<keyword evidence="6 7" id="KW-0342">GTP-binding</keyword>
<dbReference type="InterPro" id="IPR004130">
    <property type="entry name" value="Gpn"/>
</dbReference>
<evidence type="ECO:0000256" key="1">
    <source>
        <dbReference type="ARBA" id="ARBA00002411"/>
    </source>
</evidence>
<keyword evidence="5 7" id="KW-0378">Hydrolase</keyword>
<dbReference type="WBParaSite" id="DME_0000789401-mRNA-1">
    <property type="protein sequence ID" value="DME_0000789401-mRNA-1"/>
    <property type="gene ID" value="DME_0000789401"/>
</dbReference>
<keyword evidence="4 7" id="KW-0547">Nucleotide-binding</keyword>
<dbReference type="Proteomes" id="UP000274756">
    <property type="component" value="Unassembled WGS sequence"/>
</dbReference>
<comment type="subunit">
    <text evidence="7">Binds to RNA polymerase II (RNAPII).</text>
</comment>
<keyword evidence="10" id="KW-1185">Reference proteome</keyword>
<gene>
    <name evidence="8" type="ORF">DME_LOCUS2019</name>
</gene>
<organism evidence="9 11">
    <name type="scientific">Dracunculus medinensis</name>
    <name type="common">Guinea worm</name>
    <dbReference type="NCBI Taxonomy" id="318479"/>
    <lineage>
        <taxon>Eukaryota</taxon>
        <taxon>Metazoa</taxon>
        <taxon>Ecdysozoa</taxon>
        <taxon>Nematoda</taxon>
        <taxon>Chromadorea</taxon>
        <taxon>Rhabditida</taxon>
        <taxon>Spirurina</taxon>
        <taxon>Dracunculoidea</taxon>
        <taxon>Dracunculidae</taxon>
        <taxon>Dracunculus</taxon>
    </lineage>
</organism>
<dbReference type="PANTHER" id="PTHR21231:SF7">
    <property type="entry name" value="GPN-LOOP GTPASE 3"/>
    <property type="match status" value="1"/>
</dbReference>
<dbReference type="Proteomes" id="UP000038040">
    <property type="component" value="Unplaced"/>
</dbReference>
<dbReference type="SUPFAM" id="SSF52540">
    <property type="entry name" value="P-loop containing nucleoside triphosphate hydrolases"/>
    <property type="match status" value="1"/>
</dbReference>
<proteinExistence type="inferred from homology"/>
<dbReference type="Gene3D" id="3.40.50.300">
    <property type="entry name" value="P-loop containing nucleotide triphosphate hydrolases"/>
    <property type="match status" value="1"/>
</dbReference>
<accession>A0A0N4UJP8</accession>